<dbReference type="GeneID" id="5891223"/>
<feature type="compositionally biased region" description="Low complexity" evidence="1">
    <location>
        <begin position="56"/>
        <end position="71"/>
    </location>
</feature>
<feature type="compositionally biased region" description="Acidic residues" evidence="1">
    <location>
        <begin position="312"/>
        <end position="322"/>
    </location>
</feature>
<dbReference type="Proteomes" id="UP000001357">
    <property type="component" value="Unassembled WGS sequence"/>
</dbReference>
<gene>
    <name evidence="2" type="ORF">MONBRDRAFT_8199</name>
</gene>
<proteinExistence type="predicted"/>
<feature type="compositionally biased region" description="Acidic residues" evidence="1">
    <location>
        <begin position="407"/>
        <end position="420"/>
    </location>
</feature>
<feature type="compositionally biased region" description="Polar residues" evidence="1">
    <location>
        <begin position="361"/>
        <end position="374"/>
    </location>
</feature>
<name>A9UZC3_MONBE</name>
<organism evidence="2 3">
    <name type="scientific">Monosiga brevicollis</name>
    <name type="common">Choanoflagellate</name>
    <dbReference type="NCBI Taxonomy" id="81824"/>
    <lineage>
        <taxon>Eukaryota</taxon>
        <taxon>Choanoflagellata</taxon>
        <taxon>Craspedida</taxon>
        <taxon>Salpingoecidae</taxon>
        <taxon>Monosiga</taxon>
    </lineage>
</organism>
<feature type="region of interest" description="Disordered" evidence="1">
    <location>
        <begin position="160"/>
        <end position="187"/>
    </location>
</feature>
<dbReference type="RefSeq" id="XP_001745784.1">
    <property type="nucleotide sequence ID" value="XM_001745732.1"/>
</dbReference>
<keyword evidence="3" id="KW-1185">Reference proteome</keyword>
<accession>A9UZC3</accession>
<feature type="compositionally biased region" description="Low complexity" evidence="1">
    <location>
        <begin position="79"/>
        <end position="104"/>
    </location>
</feature>
<feature type="compositionally biased region" description="Polar residues" evidence="1">
    <location>
        <begin position="171"/>
        <end position="181"/>
    </location>
</feature>
<evidence type="ECO:0000313" key="2">
    <source>
        <dbReference type="EMBL" id="EDQ89208.1"/>
    </source>
</evidence>
<evidence type="ECO:0000256" key="1">
    <source>
        <dbReference type="SAM" id="MobiDB-lite"/>
    </source>
</evidence>
<dbReference type="KEGG" id="mbr:MONBRDRAFT_8199"/>
<feature type="region of interest" description="Disordered" evidence="1">
    <location>
        <begin position="56"/>
        <end position="147"/>
    </location>
</feature>
<feature type="region of interest" description="Disordered" evidence="1">
    <location>
        <begin position="312"/>
        <end position="420"/>
    </location>
</feature>
<sequence length="420" mass="44892">MADLGLNISGMVIHEAEARPPNHIMAAAAVTVPDPSMASSPLPYLEDMSLYGMGASGSSAPASLRRPSLSSPKRRSSARSRPAPSLVQRPVSVTSSKMSSTRSSPSRKCRSTSPGAGRGARSPIRRTASTSLATSSPPVLGSGSPRRKKVAHLAMTARPPPTVRRPLLRTNQAESATLSRSSLDDLGSAREAPAAAAARIVARRAGTPDSEYWDTVAFPSLCDASAQVHVAKLLQKIAAERQQLAQKARATAQKNEADDRRIAQQVAIQREMEYQRRVIDILNRAMLRHEEKQFAAFMDACQRQPTDAVAMDDQEISDSDDEAPQRGPTPIAVVLPPATEARPPQCRADSESSDSDENPHTEQASELASVTSSLEPGAEVVREELVADEPGDGVISPLDSPLHDESATEVDEDETMTMLS</sequence>
<feature type="compositionally biased region" description="Low complexity" evidence="1">
    <location>
        <begin position="127"/>
        <end position="136"/>
    </location>
</feature>
<dbReference type="InParanoid" id="A9UZC3"/>
<protein>
    <submittedName>
        <fullName evidence="2">Uncharacterized protein</fullName>
    </submittedName>
</protein>
<dbReference type="EMBL" id="CH991551">
    <property type="protein sequence ID" value="EDQ89208.1"/>
    <property type="molecule type" value="Genomic_DNA"/>
</dbReference>
<dbReference type="AlphaFoldDB" id="A9UZC3"/>
<evidence type="ECO:0000313" key="3">
    <source>
        <dbReference type="Proteomes" id="UP000001357"/>
    </source>
</evidence>
<reference evidence="2 3" key="1">
    <citation type="journal article" date="2008" name="Nature">
        <title>The genome of the choanoflagellate Monosiga brevicollis and the origin of metazoans.</title>
        <authorList>
            <consortium name="JGI Sequencing"/>
            <person name="King N."/>
            <person name="Westbrook M.J."/>
            <person name="Young S.L."/>
            <person name="Kuo A."/>
            <person name="Abedin M."/>
            <person name="Chapman J."/>
            <person name="Fairclough S."/>
            <person name="Hellsten U."/>
            <person name="Isogai Y."/>
            <person name="Letunic I."/>
            <person name="Marr M."/>
            <person name="Pincus D."/>
            <person name="Putnam N."/>
            <person name="Rokas A."/>
            <person name="Wright K.J."/>
            <person name="Zuzow R."/>
            <person name="Dirks W."/>
            <person name="Good M."/>
            <person name="Goodstein D."/>
            <person name="Lemons D."/>
            <person name="Li W."/>
            <person name="Lyons J.B."/>
            <person name="Morris A."/>
            <person name="Nichols S."/>
            <person name="Richter D.J."/>
            <person name="Salamov A."/>
            <person name="Bork P."/>
            <person name="Lim W.A."/>
            <person name="Manning G."/>
            <person name="Miller W.T."/>
            <person name="McGinnis W."/>
            <person name="Shapiro H."/>
            <person name="Tjian R."/>
            <person name="Grigoriev I.V."/>
            <person name="Rokhsar D."/>
        </authorList>
    </citation>
    <scope>NUCLEOTIDE SEQUENCE [LARGE SCALE GENOMIC DNA]</scope>
    <source>
        <strain evidence="3">MX1 / ATCC 50154</strain>
    </source>
</reference>